<dbReference type="WBParaSite" id="nRc.2.0.1.t16325-RA">
    <property type="protein sequence ID" value="nRc.2.0.1.t16325-RA"/>
    <property type="gene ID" value="nRc.2.0.1.g16325"/>
</dbReference>
<evidence type="ECO:0000313" key="1">
    <source>
        <dbReference type="Proteomes" id="UP000887565"/>
    </source>
</evidence>
<name>A0A915IR30_ROMCU</name>
<dbReference type="Proteomes" id="UP000887565">
    <property type="component" value="Unplaced"/>
</dbReference>
<reference evidence="2" key="1">
    <citation type="submission" date="2022-11" db="UniProtKB">
        <authorList>
            <consortium name="WormBaseParasite"/>
        </authorList>
    </citation>
    <scope>IDENTIFICATION</scope>
</reference>
<organism evidence="1 2">
    <name type="scientific">Romanomermis culicivorax</name>
    <name type="common">Nematode worm</name>
    <dbReference type="NCBI Taxonomy" id="13658"/>
    <lineage>
        <taxon>Eukaryota</taxon>
        <taxon>Metazoa</taxon>
        <taxon>Ecdysozoa</taxon>
        <taxon>Nematoda</taxon>
        <taxon>Enoplea</taxon>
        <taxon>Dorylaimia</taxon>
        <taxon>Mermithida</taxon>
        <taxon>Mermithoidea</taxon>
        <taxon>Mermithidae</taxon>
        <taxon>Romanomermis</taxon>
    </lineage>
</organism>
<proteinExistence type="predicted"/>
<protein>
    <submittedName>
        <fullName evidence="2">Uncharacterized protein</fullName>
    </submittedName>
</protein>
<evidence type="ECO:0000313" key="2">
    <source>
        <dbReference type="WBParaSite" id="nRc.2.0.1.t16325-RA"/>
    </source>
</evidence>
<sequence length="870" mass="97875">MGLMGKNIVSDLVQGNYGGALLTTSIIASSPVLSKLSSYMATVGTTALKMTSPFVGKLTSAFVLYDLIKNIKFLINGRSQDRVVSAANIFADGTLLGVDAAEIGLNLAETFGVVEGLSDIFGPLGAGLGLLVFVGVDTFSAMRKVSQINQKIKLTAGEKFYEGVRAFFGSPPEQYIGHLLEEKEHYQNMFNATVKFLSENQFIRTYIFPAQTLIKGAWLDDQDNVISLAGKPYNQKVGRNRPDLPKDYKLVCFNTALDIEPVGFLESMFSMFVPGKYFTVAKKLTMTSDDQPGMMDENFNANCSRAVGLTNLLSTGDLTMIDMRDGTDIVEGTDQGRNIFRIGNGLKHKVKGGDKNDLFIFDGNETGGSFEGMSGDDTADFRNFAPNAKTLEFRSSSNGTVVVFYKKSNFEIILRDVENFIGRYNAPDLITPHCDAKFVDSNHGGIAGNDLIHIMEKICFYQLTVVVGHRLLIRNDAKFGNFDYMIEESACGIIFLDQNTLAQHRFIFRSGFDQLVLVSNVDIGPRSLVFHFGGETGLVIHNTPFSKCTFHFSDDTELIIDWSTNLHMHAYITSHKMWSKVEDFASYYDNMSKNHNCSITVYDQIKNFTLLIANPYESSASHIFHNNPYQTTMILGRDQENVYVVNYDLNFAQFPNVTIQDNGSTKNIKTIDMNDFSQLLNHSLEMIAMVESTDIVLQIKTRYQVLTSIILKNANRTFTSYHILFNRACFQITKANDSETMVLKPLPVTFSQDRDYIILSEDDIPLVNTSLAINKTVQEIMPVKFNDSLILYDMKNGDIAFFVILNNFYAYESSRLHTLILQFENQSLAVEKFFRTKAMDLDSKIKLEKIRKRKIHRNMIDDVVEKDRIR</sequence>
<accession>A0A915IR30</accession>
<keyword evidence="1" id="KW-1185">Reference proteome</keyword>
<dbReference type="AlphaFoldDB" id="A0A915IR30"/>